<evidence type="ECO:0000313" key="2">
    <source>
        <dbReference type="EMBL" id="NWJ48286.1"/>
    </source>
</evidence>
<feature type="signal peptide" evidence="1">
    <location>
        <begin position="1"/>
        <end position="21"/>
    </location>
</feature>
<reference evidence="3" key="2">
    <citation type="journal article" date="2024" name="Nature">
        <title>Anoxygenic phototroph of the Chloroflexota uses a type I reaction centre.</title>
        <authorList>
            <person name="Tsuji J.M."/>
            <person name="Shaw N.A."/>
            <person name="Nagashima S."/>
            <person name="Venkiteswaran J.J."/>
            <person name="Schiff S.L."/>
            <person name="Watanabe T."/>
            <person name="Fukui M."/>
            <person name="Hanada S."/>
            <person name="Tank M."/>
            <person name="Neufeld J.D."/>
        </authorList>
    </citation>
    <scope>NUCLEOTIDE SEQUENCE</scope>
    <source>
        <strain evidence="3">L227-S17</strain>
    </source>
</reference>
<dbReference type="AlphaFoldDB" id="A0A8T7M8D5"/>
<evidence type="ECO:0000313" key="3">
    <source>
        <dbReference type="EMBL" id="WJW68221.1"/>
    </source>
</evidence>
<gene>
    <name evidence="2" type="ORF">HXX08_20720</name>
    <name evidence="3" type="ORF">OZ401_003827</name>
</gene>
<evidence type="ECO:0000313" key="5">
    <source>
        <dbReference type="Proteomes" id="UP001431572"/>
    </source>
</evidence>
<reference evidence="2 4" key="1">
    <citation type="submission" date="2020-06" db="EMBL/GenBank/DDBJ databases">
        <title>Anoxygenic phototrophic Chloroflexota member uses a Type I reaction center.</title>
        <authorList>
            <person name="Tsuji J.M."/>
            <person name="Shaw N.A."/>
            <person name="Nagashima S."/>
            <person name="Venkiteswaran J."/>
            <person name="Schiff S.L."/>
            <person name="Hanada S."/>
            <person name="Tank M."/>
            <person name="Neufeld J.D."/>
        </authorList>
    </citation>
    <scope>NUCLEOTIDE SEQUENCE [LARGE SCALE GENOMIC DNA]</scope>
    <source>
        <strain evidence="2">L227-S17</strain>
    </source>
</reference>
<name>A0A8T7M8D5_9CHLR</name>
<evidence type="ECO:0000313" key="4">
    <source>
        <dbReference type="Proteomes" id="UP000521676"/>
    </source>
</evidence>
<dbReference type="RefSeq" id="WP_341470125.1">
    <property type="nucleotide sequence ID" value="NZ_CP128400.1"/>
</dbReference>
<organism evidence="2 4">
    <name type="scientific">Candidatus Chlorohelix allophototropha</name>
    <dbReference type="NCBI Taxonomy" id="3003348"/>
    <lineage>
        <taxon>Bacteria</taxon>
        <taxon>Bacillati</taxon>
        <taxon>Chloroflexota</taxon>
        <taxon>Chloroflexia</taxon>
        <taxon>Candidatus Chloroheliales</taxon>
        <taxon>Candidatus Chloroheliaceae</taxon>
        <taxon>Candidatus Chlorohelix</taxon>
    </lineage>
</organism>
<keyword evidence="5" id="KW-1185">Reference proteome</keyword>
<feature type="chain" id="PRO_5035846426" evidence="1">
    <location>
        <begin position="22"/>
        <end position="414"/>
    </location>
</feature>
<dbReference type="Proteomes" id="UP001431572">
    <property type="component" value="Chromosome 2"/>
</dbReference>
<dbReference type="PROSITE" id="PS51257">
    <property type="entry name" value="PROKAR_LIPOPROTEIN"/>
    <property type="match status" value="1"/>
</dbReference>
<dbReference type="Proteomes" id="UP000521676">
    <property type="component" value="Unassembled WGS sequence"/>
</dbReference>
<dbReference type="EMBL" id="CP128400">
    <property type="protein sequence ID" value="WJW68221.1"/>
    <property type="molecule type" value="Genomic_DNA"/>
</dbReference>
<dbReference type="Gene3D" id="2.60.40.10">
    <property type="entry name" value="Immunoglobulins"/>
    <property type="match status" value="1"/>
</dbReference>
<dbReference type="InterPro" id="IPR013783">
    <property type="entry name" value="Ig-like_fold"/>
</dbReference>
<protein>
    <submittedName>
        <fullName evidence="2">Uncharacterized protein</fullName>
    </submittedName>
</protein>
<evidence type="ECO:0000256" key="1">
    <source>
        <dbReference type="SAM" id="SignalP"/>
    </source>
</evidence>
<sequence length="414" mass="43694">MRQLRYLLSGLILALVLTACGATPPLPSFTGGELTISAPESADVGTPVSLTVKASQASDGVNVTLIAYGSAGPRIYRGAFNKGEAFFTLPQTDTQQSGLVTLIAKAGQVQTEKKLLLKPGAPIEPLQPLVGARAVIADTQHWSMVVIIPFDRFGNPVAEGTPVTMRAKRPDDRLVDQEFKVTNLLTWWRIYSGTKAGRTIISATTNGAFGSEGILLEEPGLPLPFSVSIEPLNVVADGHQLATISTSILRDQFANKVEDGTLVTFTVDLPDGASRVIPAYTIDGIAQAPLQAPRQPGQIKIKGSVLSIESSVLTVNLLPGPAVGIFPVVATRADSGKAVIIEAGPILGMQEQFVPDGTPVVFTVSDKSGQKQTFNAFSNQGRASVEVRIAGMRQGNYLVEVMVGSGQGFTSFSL</sequence>
<keyword evidence="1" id="KW-0732">Signal</keyword>
<dbReference type="EMBL" id="JACATZ010000003">
    <property type="protein sequence ID" value="NWJ48286.1"/>
    <property type="molecule type" value="Genomic_DNA"/>
</dbReference>
<proteinExistence type="predicted"/>
<accession>A0A8T7M8D5</accession>